<evidence type="ECO:0000313" key="1">
    <source>
        <dbReference type="EMBL" id="CAG7716978.1"/>
    </source>
</evidence>
<evidence type="ECO:0000313" key="2">
    <source>
        <dbReference type="Proteomes" id="UP000708208"/>
    </source>
</evidence>
<feature type="non-terminal residue" evidence="1">
    <location>
        <position position="1"/>
    </location>
</feature>
<gene>
    <name evidence="1" type="ORF">AFUS01_LOCUS6457</name>
</gene>
<dbReference type="EMBL" id="CAJVCH010042585">
    <property type="protein sequence ID" value="CAG7716978.1"/>
    <property type="molecule type" value="Genomic_DNA"/>
</dbReference>
<dbReference type="AlphaFoldDB" id="A0A8J2JYR9"/>
<feature type="non-terminal residue" evidence="1">
    <location>
        <position position="64"/>
    </location>
</feature>
<name>A0A8J2JYR9_9HEXA</name>
<dbReference type="Proteomes" id="UP000708208">
    <property type="component" value="Unassembled WGS sequence"/>
</dbReference>
<sequence>LNKANLQKRSEVIRIHIEEGGSHPIDLLLEDMRPAAYEDFFKFSYTAKEGKETRSVTRTGEIRS</sequence>
<proteinExistence type="predicted"/>
<protein>
    <submittedName>
        <fullName evidence="1">Uncharacterized protein</fullName>
    </submittedName>
</protein>
<comment type="caution">
    <text evidence="1">The sequence shown here is derived from an EMBL/GenBank/DDBJ whole genome shotgun (WGS) entry which is preliminary data.</text>
</comment>
<organism evidence="1 2">
    <name type="scientific">Allacma fusca</name>
    <dbReference type="NCBI Taxonomy" id="39272"/>
    <lineage>
        <taxon>Eukaryota</taxon>
        <taxon>Metazoa</taxon>
        <taxon>Ecdysozoa</taxon>
        <taxon>Arthropoda</taxon>
        <taxon>Hexapoda</taxon>
        <taxon>Collembola</taxon>
        <taxon>Symphypleona</taxon>
        <taxon>Sminthuridae</taxon>
        <taxon>Allacma</taxon>
    </lineage>
</organism>
<keyword evidence="2" id="KW-1185">Reference proteome</keyword>
<reference evidence="1" key="1">
    <citation type="submission" date="2021-06" db="EMBL/GenBank/DDBJ databases">
        <authorList>
            <person name="Hodson N. C."/>
            <person name="Mongue J. A."/>
            <person name="Jaron S. K."/>
        </authorList>
    </citation>
    <scope>NUCLEOTIDE SEQUENCE</scope>
</reference>
<accession>A0A8J2JYR9</accession>